<evidence type="ECO:0000256" key="17">
    <source>
        <dbReference type="ARBA" id="ARBA00048623"/>
    </source>
</evidence>
<evidence type="ECO:0000256" key="9">
    <source>
        <dbReference type="ARBA" id="ARBA00022679"/>
    </source>
</evidence>
<evidence type="ECO:0000256" key="2">
    <source>
        <dbReference type="ARBA" id="ARBA00004651"/>
    </source>
</evidence>
<evidence type="ECO:0000256" key="10">
    <source>
        <dbReference type="ARBA" id="ARBA00022692"/>
    </source>
</evidence>
<dbReference type="EC" id="2.7.8.26" evidence="5 19"/>
<dbReference type="GO" id="GO:0009236">
    <property type="term" value="P:cobalamin biosynthetic process"/>
    <property type="evidence" value="ECO:0007669"/>
    <property type="project" value="UniProtKB-UniRule"/>
</dbReference>
<name>A0A1H4M0H5_STRMJ</name>
<gene>
    <name evidence="19" type="primary">cobS</name>
    <name evidence="21" type="ORF">SAMN04490356_1586</name>
</gene>
<dbReference type="HAMAP" id="MF_00719">
    <property type="entry name" value="CobS"/>
    <property type="match status" value="1"/>
</dbReference>
<feature type="compositionally biased region" description="Basic and acidic residues" evidence="20">
    <location>
        <begin position="52"/>
        <end position="63"/>
    </location>
</feature>
<dbReference type="EMBL" id="FNST01000002">
    <property type="protein sequence ID" value="SEB76308.1"/>
    <property type="molecule type" value="Genomic_DNA"/>
</dbReference>
<feature type="compositionally biased region" description="Pro residues" evidence="20">
    <location>
        <begin position="64"/>
        <end position="73"/>
    </location>
</feature>
<evidence type="ECO:0000256" key="20">
    <source>
        <dbReference type="SAM" id="MobiDB-lite"/>
    </source>
</evidence>
<evidence type="ECO:0000256" key="3">
    <source>
        <dbReference type="ARBA" id="ARBA00004663"/>
    </source>
</evidence>
<keyword evidence="7 19" id="KW-1003">Cell membrane</keyword>
<keyword evidence="12 19" id="KW-1133">Transmembrane helix</keyword>
<comment type="cofactor">
    <cofactor evidence="1 19">
        <name>Mg(2+)</name>
        <dbReference type="ChEBI" id="CHEBI:18420"/>
    </cofactor>
</comment>
<comment type="catalytic activity">
    <reaction evidence="18 19">
        <text>alpha-ribazole 5'-phosphate + adenosylcob(III)inamide-GDP = adenosylcob(III)alamin 5'-phosphate + GMP + H(+)</text>
        <dbReference type="Rhea" id="RHEA:23560"/>
        <dbReference type="ChEBI" id="CHEBI:15378"/>
        <dbReference type="ChEBI" id="CHEBI:57918"/>
        <dbReference type="ChEBI" id="CHEBI:58115"/>
        <dbReference type="ChEBI" id="CHEBI:60487"/>
        <dbReference type="ChEBI" id="CHEBI:60493"/>
        <dbReference type="EC" id="2.7.8.26"/>
    </reaction>
</comment>
<evidence type="ECO:0000313" key="21">
    <source>
        <dbReference type="EMBL" id="SEB76308.1"/>
    </source>
</evidence>
<keyword evidence="13 19" id="KW-0472">Membrane</keyword>
<evidence type="ECO:0000256" key="12">
    <source>
        <dbReference type="ARBA" id="ARBA00022989"/>
    </source>
</evidence>
<organism evidence="21 22">
    <name type="scientific">Streptomyces melanosporofaciens</name>
    <dbReference type="NCBI Taxonomy" id="67327"/>
    <lineage>
        <taxon>Bacteria</taxon>
        <taxon>Bacillati</taxon>
        <taxon>Actinomycetota</taxon>
        <taxon>Actinomycetes</taxon>
        <taxon>Kitasatosporales</taxon>
        <taxon>Streptomycetaceae</taxon>
        <taxon>Streptomyces</taxon>
        <taxon>Streptomyces violaceusniger group</taxon>
    </lineage>
</organism>
<evidence type="ECO:0000256" key="8">
    <source>
        <dbReference type="ARBA" id="ARBA00022573"/>
    </source>
</evidence>
<evidence type="ECO:0000256" key="4">
    <source>
        <dbReference type="ARBA" id="ARBA00010561"/>
    </source>
</evidence>
<feature type="transmembrane region" description="Helical" evidence="19">
    <location>
        <begin position="312"/>
        <end position="332"/>
    </location>
</feature>
<dbReference type="AlphaFoldDB" id="A0A1H4M0H5"/>
<keyword evidence="11 19" id="KW-0460">Magnesium</keyword>
<feature type="region of interest" description="Disordered" evidence="20">
    <location>
        <begin position="1"/>
        <end position="75"/>
    </location>
</feature>
<evidence type="ECO:0000256" key="1">
    <source>
        <dbReference type="ARBA" id="ARBA00001946"/>
    </source>
</evidence>
<feature type="transmembrane region" description="Helical" evidence="19">
    <location>
        <begin position="188"/>
        <end position="209"/>
    </location>
</feature>
<dbReference type="PANTHER" id="PTHR34148">
    <property type="entry name" value="ADENOSYLCOBINAMIDE-GDP RIBAZOLETRANSFERASE"/>
    <property type="match status" value="1"/>
</dbReference>
<comment type="subcellular location">
    <subcellularLocation>
        <location evidence="2 19">Cell membrane</location>
        <topology evidence="2 19">Multi-pass membrane protein</topology>
    </subcellularLocation>
</comment>
<evidence type="ECO:0000256" key="11">
    <source>
        <dbReference type="ARBA" id="ARBA00022842"/>
    </source>
</evidence>
<reference evidence="22" key="1">
    <citation type="submission" date="2016-10" db="EMBL/GenBank/DDBJ databases">
        <authorList>
            <person name="Varghese N."/>
            <person name="Submissions S."/>
        </authorList>
    </citation>
    <scope>NUCLEOTIDE SEQUENCE [LARGE SCALE GENOMIC DNA]</scope>
    <source>
        <strain evidence="22">DSM 40318</strain>
    </source>
</reference>
<evidence type="ECO:0000256" key="18">
    <source>
        <dbReference type="ARBA" id="ARBA00049504"/>
    </source>
</evidence>
<comment type="function">
    <text evidence="14 19">Joins adenosylcobinamide-GDP and alpha-ribazole to generate adenosylcobalamin (Ado-cobalamin). Also synthesizes adenosylcobalamin 5'-phosphate from adenosylcobinamide-GDP and alpha-ribazole 5'-phosphate.</text>
</comment>
<keyword evidence="22" id="KW-1185">Reference proteome</keyword>
<comment type="similarity">
    <text evidence="4 19">Belongs to the CobS family.</text>
</comment>
<dbReference type="Proteomes" id="UP000198609">
    <property type="component" value="Unassembled WGS sequence"/>
</dbReference>
<feature type="transmembrane region" description="Helical" evidence="19">
    <location>
        <begin position="259"/>
        <end position="277"/>
    </location>
</feature>
<dbReference type="GO" id="GO:0008818">
    <property type="term" value="F:cobalamin 5'-phosphate synthase activity"/>
    <property type="evidence" value="ECO:0007669"/>
    <property type="project" value="UniProtKB-UniRule"/>
</dbReference>
<comment type="pathway">
    <text evidence="3 19">Cofactor biosynthesis; adenosylcobalamin biosynthesis; adenosylcobalamin from cob(II)yrinate a,c-diamide: step 7/7.</text>
</comment>
<sequence>MEVAGIAFRAMDTTPEPPQSQSPPSARPPEGEPEAEPEAGPESAENSGPSEESEHPDRSEHPPRPAYDPPPAHAPRAPWADGIRFAFGTLTVLPVRGTRWDREAAHAGMLCAPLAGLTVGLCAAAVGGVLLFLGGGALLAAVATTAIPAVLTRGLHLDGLADTADGLGSGKPAEDALSIMKRSDIGPFGVMALLFVLLGQVAALAQLYGQSWAHGAVGAAVAGVAARCALTLAARVGVPAARPEGLGAAVAGTVPWRSAGVVGAVVVVGCAVAAIPFGPYAVVRHAFAAPAALAAAELLLHHCRRRLGGVTGDVFGALAETAATVALVVLTFG</sequence>
<evidence type="ECO:0000256" key="13">
    <source>
        <dbReference type="ARBA" id="ARBA00023136"/>
    </source>
</evidence>
<evidence type="ECO:0000313" key="22">
    <source>
        <dbReference type="Proteomes" id="UP000198609"/>
    </source>
</evidence>
<evidence type="ECO:0000256" key="5">
    <source>
        <dbReference type="ARBA" id="ARBA00013200"/>
    </source>
</evidence>
<keyword evidence="9 19" id="KW-0808">Transferase</keyword>
<proteinExistence type="inferred from homology"/>
<dbReference type="UniPathway" id="UPA00148">
    <property type="reaction ID" value="UER00238"/>
</dbReference>
<protein>
    <recommendedName>
        <fullName evidence="6 19">Adenosylcobinamide-GDP ribazoletransferase</fullName>
        <ecNumber evidence="5 19">2.7.8.26</ecNumber>
    </recommendedName>
    <alternativeName>
        <fullName evidence="16 19">Cobalamin synthase</fullName>
    </alternativeName>
    <alternativeName>
        <fullName evidence="15 19">Cobalamin-5'-phosphate synthase</fullName>
    </alternativeName>
</protein>
<accession>A0A1H4M0H5</accession>
<keyword evidence="8 19" id="KW-0169">Cobalamin biosynthesis</keyword>
<feature type="transmembrane region" description="Helical" evidence="19">
    <location>
        <begin position="215"/>
        <end position="238"/>
    </location>
</feature>
<dbReference type="Pfam" id="PF02654">
    <property type="entry name" value="CobS"/>
    <property type="match status" value="1"/>
</dbReference>
<keyword evidence="10 19" id="KW-0812">Transmembrane</keyword>
<dbReference type="GO" id="GO:0005886">
    <property type="term" value="C:plasma membrane"/>
    <property type="evidence" value="ECO:0007669"/>
    <property type="project" value="UniProtKB-SubCell"/>
</dbReference>
<comment type="catalytic activity">
    <reaction evidence="17 19">
        <text>alpha-ribazole + adenosylcob(III)inamide-GDP = adenosylcob(III)alamin + GMP + H(+)</text>
        <dbReference type="Rhea" id="RHEA:16049"/>
        <dbReference type="ChEBI" id="CHEBI:10329"/>
        <dbReference type="ChEBI" id="CHEBI:15378"/>
        <dbReference type="ChEBI" id="CHEBI:18408"/>
        <dbReference type="ChEBI" id="CHEBI:58115"/>
        <dbReference type="ChEBI" id="CHEBI:60487"/>
        <dbReference type="EC" id="2.7.8.26"/>
    </reaction>
</comment>
<dbReference type="GO" id="GO:0051073">
    <property type="term" value="F:adenosylcobinamide-GDP ribazoletransferase activity"/>
    <property type="evidence" value="ECO:0007669"/>
    <property type="project" value="UniProtKB-UniRule"/>
</dbReference>
<dbReference type="InterPro" id="IPR003805">
    <property type="entry name" value="CobS"/>
</dbReference>
<evidence type="ECO:0000256" key="15">
    <source>
        <dbReference type="ARBA" id="ARBA00032605"/>
    </source>
</evidence>
<evidence type="ECO:0000256" key="6">
    <source>
        <dbReference type="ARBA" id="ARBA00015850"/>
    </source>
</evidence>
<evidence type="ECO:0000256" key="19">
    <source>
        <dbReference type="HAMAP-Rule" id="MF_00719"/>
    </source>
</evidence>
<evidence type="ECO:0000256" key="16">
    <source>
        <dbReference type="ARBA" id="ARBA00032853"/>
    </source>
</evidence>
<evidence type="ECO:0000256" key="14">
    <source>
        <dbReference type="ARBA" id="ARBA00025228"/>
    </source>
</evidence>
<evidence type="ECO:0000256" key="7">
    <source>
        <dbReference type="ARBA" id="ARBA00022475"/>
    </source>
</evidence>
<feature type="compositionally biased region" description="Pro residues" evidence="20">
    <location>
        <begin position="15"/>
        <end position="27"/>
    </location>
</feature>
<dbReference type="PANTHER" id="PTHR34148:SF1">
    <property type="entry name" value="ADENOSYLCOBINAMIDE-GDP RIBAZOLETRANSFERASE"/>
    <property type="match status" value="1"/>
</dbReference>